<accession>A0A0A1T9E7</accession>
<evidence type="ECO:0000313" key="1">
    <source>
        <dbReference type="EMBL" id="CEJ93666.1"/>
    </source>
</evidence>
<sequence>MSAFDARNLVAQGIQPMVWEDKLMVVYNLCKSPLHIMRIGSKIEKLPTIPAEKSDVKHQLINDPGSSAIEYRFSLSEKNLHYGAGTVQLLYNLNYTDNSLAIESQSNTMFRSPFPGGQDYTHNVAISLD</sequence>
<name>A0A0A1T9E7_9HYPO</name>
<keyword evidence="2" id="KW-1185">Reference proteome</keyword>
<dbReference type="AlphaFoldDB" id="A0A0A1T9E7"/>
<evidence type="ECO:0000313" key="2">
    <source>
        <dbReference type="Proteomes" id="UP000039046"/>
    </source>
</evidence>
<protein>
    <submittedName>
        <fullName evidence="1">Uncharacterized protein</fullName>
    </submittedName>
</protein>
<dbReference type="Proteomes" id="UP000039046">
    <property type="component" value="Unassembled WGS sequence"/>
</dbReference>
<reference evidence="1 2" key="1">
    <citation type="journal article" date="2015" name="Genome Announc.">
        <title>Draft Genome Sequence and Gene Annotation of the Entomopathogenic Fungus Verticillium hemipterigenum.</title>
        <authorList>
            <person name="Horn F."/>
            <person name="Habel A."/>
            <person name="Scharf D.H."/>
            <person name="Dworschak J."/>
            <person name="Brakhage A.A."/>
            <person name="Guthke R."/>
            <person name="Hertweck C."/>
            <person name="Linde J."/>
        </authorList>
    </citation>
    <scope>NUCLEOTIDE SEQUENCE [LARGE SCALE GENOMIC DNA]</scope>
</reference>
<organism evidence="1 2">
    <name type="scientific">[Torrubiella] hemipterigena</name>
    <dbReference type="NCBI Taxonomy" id="1531966"/>
    <lineage>
        <taxon>Eukaryota</taxon>
        <taxon>Fungi</taxon>
        <taxon>Dikarya</taxon>
        <taxon>Ascomycota</taxon>
        <taxon>Pezizomycotina</taxon>
        <taxon>Sordariomycetes</taxon>
        <taxon>Hypocreomycetidae</taxon>
        <taxon>Hypocreales</taxon>
        <taxon>Clavicipitaceae</taxon>
        <taxon>Clavicipitaceae incertae sedis</taxon>
        <taxon>'Torrubiella' clade</taxon>
    </lineage>
</organism>
<dbReference type="EMBL" id="CDHN01000005">
    <property type="protein sequence ID" value="CEJ93666.1"/>
    <property type="molecule type" value="Genomic_DNA"/>
</dbReference>
<proteinExistence type="predicted"/>
<gene>
    <name evidence="1" type="ORF">VHEMI09242</name>
</gene>
<dbReference type="HOGENOM" id="CLU_1950308_0_0_1"/>